<gene>
    <name evidence="2" type="ORF">GCM10008967_08820</name>
</gene>
<reference evidence="2 3" key="1">
    <citation type="journal article" date="2019" name="Int. J. Syst. Evol. Microbiol.">
        <title>The Global Catalogue of Microorganisms (GCM) 10K type strain sequencing project: providing services to taxonomists for standard genome sequencing and annotation.</title>
        <authorList>
            <consortium name="The Broad Institute Genomics Platform"/>
            <consortium name="The Broad Institute Genome Sequencing Center for Infectious Disease"/>
            <person name="Wu L."/>
            <person name="Ma J."/>
        </authorList>
    </citation>
    <scope>NUCLEOTIDE SEQUENCE [LARGE SCALE GENOMIC DNA]</scope>
    <source>
        <strain evidence="2 3">JCM 9731</strain>
    </source>
</reference>
<keyword evidence="1" id="KW-0472">Membrane</keyword>
<evidence type="ECO:0000256" key="1">
    <source>
        <dbReference type="SAM" id="Phobius"/>
    </source>
</evidence>
<accession>A0ABN0VYH6</accession>
<keyword evidence="1" id="KW-1133">Transmembrane helix</keyword>
<organism evidence="2 3">
    <name type="scientific">Bacillus carboniphilus</name>
    <dbReference type="NCBI Taxonomy" id="86663"/>
    <lineage>
        <taxon>Bacteria</taxon>
        <taxon>Bacillati</taxon>
        <taxon>Bacillota</taxon>
        <taxon>Bacilli</taxon>
        <taxon>Bacillales</taxon>
        <taxon>Bacillaceae</taxon>
        <taxon>Bacillus</taxon>
    </lineage>
</organism>
<dbReference type="Proteomes" id="UP001500782">
    <property type="component" value="Unassembled WGS sequence"/>
</dbReference>
<evidence type="ECO:0000313" key="2">
    <source>
        <dbReference type="EMBL" id="GAA0320498.1"/>
    </source>
</evidence>
<dbReference type="EMBL" id="BAAADJ010000007">
    <property type="protein sequence ID" value="GAA0320498.1"/>
    <property type="molecule type" value="Genomic_DNA"/>
</dbReference>
<dbReference type="RefSeq" id="WP_343796722.1">
    <property type="nucleotide sequence ID" value="NZ_BAAADJ010000007.1"/>
</dbReference>
<evidence type="ECO:0000313" key="3">
    <source>
        <dbReference type="Proteomes" id="UP001500782"/>
    </source>
</evidence>
<name>A0ABN0VYH6_9BACI</name>
<keyword evidence="1" id="KW-0812">Transmembrane</keyword>
<protein>
    <submittedName>
        <fullName evidence="2">Uncharacterized protein</fullName>
    </submittedName>
</protein>
<comment type="caution">
    <text evidence="2">The sequence shown here is derived from an EMBL/GenBank/DDBJ whole genome shotgun (WGS) entry which is preliminary data.</text>
</comment>
<feature type="transmembrane region" description="Helical" evidence="1">
    <location>
        <begin position="12"/>
        <end position="34"/>
    </location>
</feature>
<proteinExistence type="predicted"/>
<keyword evidence="3" id="KW-1185">Reference proteome</keyword>
<sequence>MMKDIYIDFSNQYIKQSLWAAHIAVFLLIASILLKVPHTHWISTPFFVISLLSTLKYFGYMKKTLLVEDSSIGAKKSSEGKGIQEDDFVALQEGQEVFFVNPNGIKSYVVRNRGKSIFTLYDEKNFPIYTITASSASKSILSIRNQNQALKAAFYETEQKTWSISNGKLVTKGETFKLSKRHHESFVFLSENDSEIVGAQRGWMPTQWQKSFPSNAPIITFSGDAKTDSRELLLITIGYLLLQ</sequence>